<dbReference type="OrthoDB" id="5872154at2759"/>
<dbReference type="Proteomes" id="UP000812440">
    <property type="component" value="Chromosome 4"/>
</dbReference>
<dbReference type="InterPro" id="IPR000306">
    <property type="entry name" value="Znf_FYVE"/>
</dbReference>
<accession>A0A8T2IY73</accession>
<dbReference type="GO" id="GO:0016197">
    <property type="term" value="P:endosomal transport"/>
    <property type="evidence" value="ECO:0007669"/>
    <property type="project" value="TreeGrafter"/>
</dbReference>
<evidence type="ECO:0000256" key="2">
    <source>
        <dbReference type="ARBA" id="ARBA00022771"/>
    </source>
</evidence>
<dbReference type="GO" id="GO:0008270">
    <property type="term" value="F:zinc ion binding"/>
    <property type="evidence" value="ECO:0007669"/>
    <property type="project" value="UniProtKB-KW"/>
</dbReference>
<evidence type="ECO:0000256" key="3">
    <source>
        <dbReference type="ARBA" id="ARBA00022833"/>
    </source>
</evidence>
<dbReference type="SMART" id="SM00064">
    <property type="entry name" value="FYVE"/>
    <property type="match status" value="1"/>
</dbReference>
<evidence type="ECO:0000313" key="5">
    <source>
        <dbReference type="EMBL" id="KAG8436902.1"/>
    </source>
</evidence>
<dbReference type="EMBL" id="JAACNH010000007">
    <property type="protein sequence ID" value="KAG8436902.1"/>
    <property type="molecule type" value="Genomic_DNA"/>
</dbReference>
<protein>
    <recommendedName>
        <fullName evidence="4">FYVE zinc finger domain-containing protein</fullName>
    </recommendedName>
</protein>
<keyword evidence="1" id="KW-0479">Metal-binding</keyword>
<dbReference type="SUPFAM" id="SSF57903">
    <property type="entry name" value="FYVE/PHD zinc finger"/>
    <property type="match status" value="1"/>
</dbReference>
<dbReference type="GO" id="GO:0031901">
    <property type="term" value="C:early endosome membrane"/>
    <property type="evidence" value="ECO:0007669"/>
    <property type="project" value="TreeGrafter"/>
</dbReference>
<dbReference type="AlphaFoldDB" id="A0A8T2IY73"/>
<gene>
    <name evidence="5" type="ORF">GDO86_007841</name>
</gene>
<dbReference type="GO" id="GO:0007179">
    <property type="term" value="P:transforming growth factor beta receptor signaling pathway"/>
    <property type="evidence" value="ECO:0007669"/>
    <property type="project" value="TreeGrafter"/>
</dbReference>
<feature type="domain" description="FYVE zinc finger" evidence="4">
    <location>
        <begin position="593"/>
        <end position="634"/>
    </location>
</feature>
<keyword evidence="3" id="KW-0862">Zinc</keyword>
<evidence type="ECO:0000313" key="6">
    <source>
        <dbReference type="Proteomes" id="UP000812440"/>
    </source>
</evidence>
<organism evidence="5 6">
    <name type="scientific">Hymenochirus boettgeri</name>
    <name type="common">Congo dwarf clawed frog</name>
    <dbReference type="NCBI Taxonomy" id="247094"/>
    <lineage>
        <taxon>Eukaryota</taxon>
        <taxon>Metazoa</taxon>
        <taxon>Chordata</taxon>
        <taxon>Craniata</taxon>
        <taxon>Vertebrata</taxon>
        <taxon>Euteleostomi</taxon>
        <taxon>Amphibia</taxon>
        <taxon>Batrachia</taxon>
        <taxon>Anura</taxon>
        <taxon>Pipoidea</taxon>
        <taxon>Pipidae</taxon>
        <taxon>Pipinae</taxon>
        <taxon>Hymenochirus</taxon>
    </lineage>
</organism>
<keyword evidence="2" id="KW-0863">Zinc-finger</keyword>
<dbReference type="InterPro" id="IPR013083">
    <property type="entry name" value="Znf_RING/FYVE/PHD"/>
</dbReference>
<sequence length="635" mass="69709">MENYFEEESYNLDKVLDEFEKNEDETVSPKWNQILDPPTLRATDNPVLDNVSKSIIDIETPIKISSPCLTSIERPSYLNGETVLVSPEMPKMGIGDPGMNEVLCPNGIGHSEIVCSSSTPQSENMPILLDVSPSNPSEKSAKLDESFCFSSSPTKVSVTNKVSFTMDNETSLHKQMIVSEIDKQKNRLLNESDFLELLDNSVTDLASPTHIQDTINVSTDDVVSKPGSVESNTALQEITSEFVMLSDAQPYTISTAITIENTNAKVSSEEKHKYVSSLHEDKKHSDFIAREHITVITMEKSEDNETLTHASTFDFVVENLSDSCINGDLVKTSLLSNGKNTNQHACIQLEREPNTNVFLEDKCAANTEGTSFSKTDGSTMCDSYGMQSPSVAHNLKSLPSKEDSVTEEKEIEESKLECYSSVYEQTRENEVAEKCGLTGIAMVDQMKNNLHGVCSQVLSMHGQTSPEKSSGVQTLSVPYGGARPKQPTHLKLHIPKPLSDMLQSDLIPPNAGCSSKNKNDVLNKSNQGDNFISDTLYDECSLRSPVDANGEIPGDYRGPGSLCLAVSPDSPDNDLLAGQFGVPISKPFTTLGEVAPVWVPDSQAPNCMKCEVKFTFTKRRHHCRACGKVCRKCVY</sequence>
<dbReference type="Pfam" id="PF01363">
    <property type="entry name" value="FYVE"/>
    <property type="match status" value="1"/>
</dbReference>
<proteinExistence type="predicted"/>
<evidence type="ECO:0000259" key="4">
    <source>
        <dbReference type="SMART" id="SM00064"/>
    </source>
</evidence>
<comment type="caution">
    <text evidence="5">The sequence shown here is derived from an EMBL/GenBank/DDBJ whole genome shotgun (WGS) entry which is preliminary data.</text>
</comment>
<dbReference type="PANTHER" id="PTHR46319:SF2">
    <property type="entry name" value="ZINC FINGER FYVE DOMAIN-CONTAINING PROTEIN 9"/>
    <property type="match status" value="1"/>
</dbReference>
<dbReference type="Gene3D" id="3.30.40.10">
    <property type="entry name" value="Zinc/RING finger domain, C3HC4 (zinc finger)"/>
    <property type="match status" value="1"/>
</dbReference>
<name>A0A8T2IY73_9PIPI</name>
<dbReference type="PANTHER" id="PTHR46319">
    <property type="entry name" value="ZINC FINGER FYVE DOMAIN-CONTAINING PROTEIN"/>
    <property type="match status" value="1"/>
</dbReference>
<evidence type="ECO:0000256" key="1">
    <source>
        <dbReference type="ARBA" id="ARBA00022723"/>
    </source>
</evidence>
<keyword evidence="6" id="KW-1185">Reference proteome</keyword>
<reference evidence="5" key="1">
    <citation type="thesis" date="2020" institute="ProQuest LLC" country="789 East Eisenhower Parkway, Ann Arbor, MI, USA">
        <title>Comparative Genomics and Chromosome Evolution.</title>
        <authorList>
            <person name="Mudd A.B."/>
        </authorList>
    </citation>
    <scope>NUCLEOTIDE SEQUENCE</scope>
    <source>
        <strain evidence="5">Female2</strain>
        <tissue evidence="5">Blood</tissue>
    </source>
</reference>
<dbReference type="InterPro" id="IPR011011">
    <property type="entry name" value="Znf_FYVE_PHD"/>
</dbReference>